<reference evidence="3" key="1">
    <citation type="journal article" date="2021" name="New Phytol.">
        <title>Evolutionary innovations through gain and loss of genes in the ectomycorrhizal Boletales.</title>
        <authorList>
            <person name="Wu G."/>
            <person name="Miyauchi S."/>
            <person name="Morin E."/>
            <person name="Kuo A."/>
            <person name="Drula E."/>
            <person name="Varga T."/>
            <person name="Kohler A."/>
            <person name="Feng B."/>
            <person name="Cao Y."/>
            <person name="Lipzen A."/>
            <person name="Daum C."/>
            <person name="Hundley H."/>
            <person name="Pangilinan J."/>
            <person name="Johnson J."/>
            <person name="Barry K."/>
            <person name="LaButti K."/>
            <person name="Ng V."/>
            <person name="Ahrendt S."/>
            <person name="Min B."/>
            <person name="Choi I.G."/>
            <person name="Park H."/>
            <person name="Plett J.M."/>
            <person name="Magnuson J."/>
            <person name="Spatafora J.W."/>
            <person name="Nagy L.G."/>
            <person name="Henrissat B."/>
            <person name="Grigoriev I.V."/>
            <person name="Yang Z.L."/>
            <person name="Xu J."/>
            <person name="Martin F.M."/>
        </authorList>
    </citation>
    <scope>NUCLEOTIDE SEQUENCE</scope>
    <source>
        <strain evidence="3">KKN 215</strain>
    </source>
</reference>
<feature type="domain" description="DUF7918" evidence="2">
    <location>
        <begin position="6"/>
        <end position="205"/>
    </location>
</feature>
<dbReference type="PANTHER" id="PTHR36223">
    <property type="entry name" value="BETA-LACTAMASE-TYPE TRANSPEPTIDASE FOLD DOMAIN CONTAINING PROTEIN"/>
    <property type="match status" value="1"/>
</dbReference>
<dbReference type="OrthoDB" id="3364132at2759"/>
<dbReference type="EMBL" id="JAEVFJ010000046">
    <property type="protein sequence ID" value="KAH8084348.1"/>
    <property type="molecule type" value="Genomic_DNA"/>
</dbReference>
<comment type="caution">
    <text evidence="3">The sequence shown here is derived from an EMBL/GenBank/DDBJ whole genome shotgun (WGS) entry which is preliminary data.</text>
</comment>
<dbReference type="Proteomes" id="UP000813824">
    <property type="component" value="Unassembled WGS sequence"/>
</dbReference>
<feature type="region of interest" description="Disordered" evidence="1">
    <location>
        <begin position="204"/>
        <end position="241"/>
    </location>
</feature>
<organism evidence="3 4">
    <name type="scientific">Cristinia sonorae</name>
    <dbReference type="NCBI Taxonomy" id="1940300"/>
    <lineage>
        <taxon>Eukaryota</taxon>
        <taxon>Fungi</taxon>
        <taxon>Dikarya</taxon>
        <taxon>Basidiomycota</taxon>
        <taxon>Agaricomycotina</taxon>
        <taxon>Agaricomycetes</taxon>
        <taxon>Agaricomycetidae</taxon>
        <taxon>Agaricales</taxon>
        <taxon>Pleurotineae</taxon>
        <taxon>Stephanosporaceae</taxon>
        <taxon>Cristinia</taxon>
    </lineage>
</organism>
<sequence length="301" mass="33702">MHHRDITVEIRLEGADAKLEEGQVEQSGELSKCYIPSEAGTNFVVHIRERSNRFHFSVKLFLDGQRAEGGICYPGKKFNINGLPVSRELIRPFQFSPLTMLDDDAAPLNHPNMEELGVITVKLTRVRVVGIPNQRPATYSNFNEFGPIHERSKKAGTHCVSVGEPKSCKPRDRVMVMPLVSGEAPYAIFQFRYRPRDLLQAQGILTMPRPRTVGSSTVKREHTESSSQSSRKKPRLSSDSSSLIVKAESSLDVKPSLVTSSRPSRTFDDEIIDLTEDDVKREQSLIRVSSMHGSVIDLTDD</sequence>
<evidence type="ECO:0000256" key="1">
    <source>
        <dbReference type="SAM" id="MobiDB-lite"/>
    </source>
</evidence>
<dbReference type="AlphaFoldDB" id="A0A8K0XKY7"/>
<keyword evidence="4" id="KW-1185">Reference proteome</keyword>
<dbReference type="InterPro" id="IPR057678">
    <property type="entry name" value="DUF7918"/>
</dbReference>
<dbReference type="Pfam" id="PF25534">
    <property type="entry name" value="DUF7918"/>
    <property type="match status" value="1"/>
</dbReference>
<evidence type="ECO:0000313" key="4">
    <source>
        <dbReference type="Proteomes" id="UP000813824"/>
    </source>
</evidence>
<dbReference type="PANTHER" id="PTHR36223:SF1">
    <property type="entry name" value="TRANSCRIPTION ELONGATION FACTOR EAF N-TERMINAL DOMAIN-CONTAINING PROTEIN"/>
    <property type="match status" value="1"/>
</dbReference>
<accession>A0A8K0XKY7</accession>
<proteinExistence type="predicted"/>
<evidence type="ECO:0000313" key="3">
    <source>
        <dbReference type="EMBL" id="KAH8084348.1"/>
    </source>
</evidence>
<gene>
    <name evidence="3" type="ORF">BXZ70DRAFT_1012032</name>
</gene>
<name>A0A8K0XKY7_9AGAR</name>
<protein>
    <recommendedName>
        <fullName evidence="2">DUF7918 domain-containing protein</fullName>
    </recommendedName>
</protein>
<evidence type="ECO:0000259" key="2">
    <source>
        <dbReference type="Pfam" id="PF25534"/>
    </source>
</evidence>